<keyword evidence="2" id="KW-1185">Reference proteome</keyword>
<dbReference type="EMBL" id="QXTE01000079">
    <property type="protein sequence ID" value="TFK07758.1"/>
    <property type="molecule type" value="Genomic_DNA"/>
</dbReference>
<keyword evidence="1" id="KW-0808">Transferase</keyword>
<evidence type="ECO:0000313" key="2">
    <source>
        <dbReference type="Proteomes" id="UP000297703"/>
    </source>
</evidence>
<accession>A0A4D9EJM8</accession>
<evidence type="ECO:0000313" key="1">
    <source>
        <dbReference type="EMBL" id="TFK07758.1"/>
    </source>
</evidence>
<keyword evidence="1" id="KW-0418">Kinase</keyword>
<reference evidence="1 2" key="1">
    <citation type="submission" date="2019-04" db="EMBL/GenBank/DDBJ databases">
        <title>Draft genome of the big-headed turtle Platysternon megacephalum.</title>
        <authorList>
            <person name="Gong S."/>
        </authorList>
    </citation>
    <scope>NUCLEOTIDE SEQUENCE [LARGE SCALE GENOMIC DNA]</scope>
    <source>
        <strain evidence="1">DO16091913</strain>
        <tissue evidence="1">Muscle</tissue>
    </source>
</reference>
<name>A0A4D9EJM8_9SAUR</name>
<comment type="caution">
    <text evidence="1">The sequence shown here is derived from an EMBL/GenBank/DDBJ whole genome shotgun (WGS) entry which is preliminary data.</text>
</comment>
<protein>
    <submittedName>
        <fullName evidence="1">SRSF protein kinase 2</fullName>
    </submittedName>
</protein>
<dbReference type="Proteomes" id="UP000297703">
    <property type="component" value="Unassembled WGS sequence"/>
</dbReference>
<proteinExistence type="predicted"/>
<gene>
    <name evidence="1" type="ORF">DR999_PMT09411</name>
</gene>
<dbReference type="AlphaFoldDB" id="A0A4D9EJM8"/>
<reference evidence="1 2" key="2">
    <citation type="submission" date="2019-04" db="EMBL/GenBank/DDBJ databases">
        <title>The genome sequence of big-headed turtle.</title>
        <authorList>
            <person name="Gong S."/>
        </authorList>
    </citation>
    <scope>NUCLEOTIDE SEQUENCE [LARGE SCALE GENOMIC DNA]</scope>
    <source>
        <strain evidence="1">DO16091913</strain>
        <tissue evidence="1">Muscle</tissue>
    </source>
</reference>
<organism evidence="1 2">
    <name type="scientific">Platysternon megacephalum</name>
    <name type="common">big-headed turtle</name>
    <dbReference type="NCBI Taxonomy" id="55544"/>
    <lineage>
        <taxon>Eukaryota</taxon>
        <taxon>Metazoa</taxon>
        <taxon>Chordata</taxon>
        <taxon>Craniata</taxon>
        <taxon>Vertebrata</taxon>
        <taxon>Euteleostomi</taxon>
        <taxon>Archelosauria</taxon>
        <taxon>Testudinata</taxon>
        <taxon>Testudines</taxon>
        <taxon>Cryptodira</taxon>
        <taxon>Durocryptodira</taxon>
        <taxon>Testudinoidea</taxon>
        <taxon>Platysternidae</taxon>
        <taxon>Platysternon</taxon>
    </lineage>
</organism>
<dbReference type="GO" id="GO:0016301">
    <property type="term" value="F:kinase activity"/>
    <property type="evidence" value="ECO:0007669"/>
    <property type="project" value="UniProtKB-KW"/>
</dbReference>
<sequence length="108" mass="12208">MEFFHFIPVGFSLPITLYSTVVASASLDSRLIQTHPSSSFSLPPLRPPKFTSRPVWFPCTNPKNLTFPPQSLSLVLGSQLQFIKTAPKLTTFYSDSSNVRFLFHEIIF</sequence>